<comment type="caution">
    <text evidence="5">The sequence shown here is derived from an EMBL/GenBank/DDBJ whole genome shotgun (WGS) entry which is preliminary data.</text>
</comment>
<dbReference type="InterPro" id="IPR031152">
    <property type="entry name" value="PLXDC"/>
</dbReference>
<dbReference type="GeneID" id="75577033"/>
<name>A0A922LMX9_SCHHA</name>
<keyword evidence="2" id="KW-0812">Transmembrane</keyword>
<keyword evidence="4" id="KW-0472">Membrane</keyword>
<organism evidence="5 6">
    <name type="scientific">Schistosoma haematobium</name>
    <name type="common">Blood fluke</name>
    <dbReference type="NCBI Taxonomy" id="6185"/>
    <lineage>
        <taxon>Eukaryota</taxon>
        <taxon>Metazoa</taxon>
        <taxon>Spiralia</taxon>
        <taxon>Lophotrochozoa</taxon>
        <taxon>Platyhelminthes</taxon>
        <taxon>Trematoda</taxon>
        <taxon>Digenea</taxon>
        <taxon>Strigeidida</taxon>
        <taxon>Schistosomatoidea</taxon>
        <taxon>Schistosomatidae</taxon>
        <taxon>Schistosoma</taxon>
    </lineage>
</organism>
<gene>
    <name evidence="5" type="ORF">MS3_00002905</name>
</gene>
<evidence type="ECO:0000256" key="2">
    <source>
        <dbReference type="ARBA" id="ARBA00022692"/>
    </source>
</evidence>
<comment type="subcellular location">
    <subcellularLocation>
        <location evidence="1">Membrane</location>
        <topology evidence="1">Single-pass type I membrane protein</topology>
    </subcellularLocation>
</comment>
<evidence type="ECO:0000256" key="3">
    <source>
        <dbReference type="ARBA" id="ARBA00022729"/>
    </source>
</evidence>
<keyword evidence="3" id="KW-0732">Signal</keyword>
<proteinExistence type="predicted"/>
<keyword evidence="4" id="KW-1133">Transmembrane helix</keyword>
<dbReference type="EMBL" id="AMPZ03000002">
    <property type="protein sequence ID" value="KAH9590081.1"/>
    <property type="molecule type" value="Genomic_DNA"/>
</dbReference>
<dbReference type="KEGG" id="shx:MS3_00002905"/>
<evidence type="ECO:0000256" key="4">
    <source>
        <dbReference type="ARBA" id="ARBA00022989"/>
    </source>
</evidence>
<reference evidence="5" key="2">
    <citation type="journal article" date="2019" name="Gigascience">
        <title>High-quality Schistosoma haematobium genome achieved by single-molecule and long-range sequencing.</title>
        <authorList>
            <person name="Stroehlein A.J."/>
            <person name="Korhonen P.K."/>
            <person name="Chong T.M."/>
            <person name="Lim Y.L."/>
            <person name="Chan K.G."/>
            <person name="Webster B."/>
            <person name="Rollinson D."/>
            <person name="Brindley P.J."/>
            <person name="Gasser R.B."/>
            <person name="Young N.D."/>
        </authorList>
    </citation>
    <scope>NUCLEOTIDE SEQUENCE</scope>
</reference>
<dbReference type="GO" id="GO:0016020">
    <property type="term" value="C:membrane"/>
    <property type="evidence" value="ECO:0007669"/>
    <property type="project" value="UniProtKB-SubCell"/>
</dbReference>
<dbReference type="OrthoDB" id="6270563at2759"/>
<dbReference type="PANTHER" id="PTHR13055:SF12">
    <property type="entry name" value="LD40707P"/>
    <property type="match status" value="1"/>
</dbReference>
<evidence type="ECO:0000313" key="6">
    <source>
        <dbReference type="Proteomes" id="UP000471633"/>
    </source>
</evidence>
<evidence type="ECO:0000313" key="5">
    <source>
        <dbReference type="EMBL" id="KAH9590081.1"/>
    </source>
</evidence>
<sequence>MSKRFNKKQLVERFERIIFPEYEDVIFRKSNHYYYTLEVSRYKFLPLVLLDHHKYTETSHSFQPKFPILYYGAQYDTVTVKSNGEILIGKGQNPLIVGRKITAFNGISEPIDMEILNSERLISIGWVNLRTSMSNTQEFSNNRAKVYCYIFSNGKITIFYENIPIEMEDKLGDLSISDGFKYNQMNEVPKGLVYSRIQIPTSMVKSGTLVELMPTKEFCSNKPTRKNCTSASTPRTRCYWCESIGQCSNGYDIHTGIWMQNGCRNIHNFRKKKDVPMELNFYPSS</sequence>
<accession>A0A922LMX9</accession>
<dbReference type="PANTHER" id="PTHR13055">
    <property type="entry name" value="TUMOR ENDOTHELIAL MARKER 7 RELATED"/>
    <property type="match status" value="1"/>
</dbReference>
<dbReference type="AlphaFoldDB" id="A0A922LMX9"/>
<reference evidence="5" key="4">
    <citation type="journal article" date="2022" name="PLoS Pathog.">
        <title>Chromosome-level genome of Schistosoma haematobium underpins genome-wide explorations of molecular variation.</title>
        <authorList>
            <person name="Stroehlein A.J."/>
            <person name="Korhonen P.K."/>
            <person name="Lee V.V."/>
            <person name="Ralph S.A."/>
            <person name="Mentink-Kane M."/>
            <person name="You H."/>
            <person name="McManus D.P."/>
            <person name="Tchuente L.T."/>
            <person name="Stothard J.R."/>
            <person name="Kaur P."/>
            <person name="Dudchenko O."/>
            <person name="Aiden E.L."/>
            <person name="Yang B."/>
            <person name="Yang H."/>
            <person name="Emery A.M."/>
            <person name="Webster B.L."/>
            <person name="Brindley P.J."/>
            <person name="Rollinson D."/>
            <person name="Chang B.C.H."/>
            <person name="Gasser R.B."/>
            <person name="Young N.D."/>
        </authorList>
    </citation>
    <scope>NUCLEOTIDE SEQUENCE</scope>
</reference>
<evidence type="ECO:0000256" key="1">
    <source>
        <dbReference type="ARBA" id="ARBA00004479"/>
    </source>
</evidence>
<reference evidence="5" key="1">
    <citation type="journal article" date="2012" name="Nat. Genet.">
        <title>Whole-genome sequence of Schistosoma haematobium.</title>
        <authorList>
            <person name="Young N.D."/>
            <person name="Jex A.R."/>
            <person name="Li B."/>
            <person name="Liu S."/>
            <person name="Yang L."/>
            <person name="Xiong Z."/>
            <person name="Li Y."/>
            <person name="Cantacessi C."/>
            <person name="Hall R.S."/>
            <person name="Xu X."/>
            <person name="Chen F."/>
            <person name="Wu X."/>
            <person name="Zerlotini A."/>
            <person name="Oliveira G."/>
            <person name="Hofmann A."/>
            <person name="Zhang G."/>
            <person name="Fang X."/>
            <person name="Kang Y."/>
            <person name="Campbell B.E."/>
            <person name="Loukas A."/>
            <person name="Ranganathan S."/>
            <person name="Rollinson D."/>
            <person name="Rinaldi G."/>
            <person name="Brindley P.J."/>
            <person name="Yang H."/>
            <person name="Wang J."/>
            <person name="Wang J."/>
            <person name="Gasser R.B."/>
        </authorList>
    </citation>
    <scope>NUCLEOTIDE SEQUENCE</scope>
</reference>
<dbReference type="RefSeq" id="XP_051070567.1">
    <property type="nucleotide sequence ID" value="XM_051210560.1"/>
</dbReference>
<keyword evidence="6" id="KW-1185">Reference proteome</keyword>
<dbReference type="CTD" id="75577033"/>
<dbReference type="Proteomes" id="UP000471633">
    <property type="component" value="Unassembled WGS sequence"/>
</dbReference>
<reference evidence="5" key="3">
    <citation type="submission" date="2021-06" db="EMBL/GenBank/DDBJ databases">
        <title>Chromosome-level genome assembly for S. haematobium.</title>
        <authorList>
            <person name="Stroehlein A.J."/>
        </authorList>
    </citation>
    <scope>NUCLEOTIDE SEQUENCE</scope>
</reference>
<protein>
    <submittedName>
        <fullName evidence="5">Uncharacterized protein</fullName>
    </submittedName>
</protein>